<gene>
    <name evidence="3" type="ORF">Pph01_52850</name>
</gene>
<evidence type="ECO:0000259" key="2">
    <source>
        <dbReference type="Pfam" id="PF03713"/>
    </source>
</evidence>
<evidence type="ECO:0000313" key="3">
    <source>
        <dbReference type="EMBL" id="GII40282.1"/>
    </source>
</evidence>
<feature type="signal peptide" evidence="1">
    <location>
        <begin position="1"/>
        <end position="19"/>
    </location>
</feature>
<feature type="chain" id="PRO_5038519755" evidence="1">
    <location>
        <begin position="20"/>
        <end position="206"/>
    </location>
</feature>
<dbReference type="InterPro" id="IPR012347">
    <property type="entry name" value="Ferritin-like"/>
</dbReference>
<evidence type="ECO:0000313" key="4">
    <source>
        <dbReference type="Proteomes" id="UP000622547"/>
    </source>
</evidence>
<dbReference type="InterPro" id="IPR005183">
    <property type="entry name" value="DUF305_CopM-like"/>
</dbReference>
<sequence length="206" mass="21998">MRAALILMSGAALFLGACSNDGNDAAAQSTAPVIAPGRPGEAARTLSPGEAVTAVPSPAVNAADVRYAQDMIVHHRQALDMAALAPSRVGSPKVKGLADRILAVQEPEIRTMTAWLDRENLQQPGHHTDHTNMPGMATPEQLDALKAASGADFDRLFLQLMINHHEGAITMATDELTGGSHITVQQWAQDVIAEQTAEIRRMQELR</sequence>
<comment type="caution">
    <text evidence="3">The sequence shown here is derived from an EMBL/GenBank/DDBJ whole genome shotgun (WGS) entry which is preliminary data.</text>
</comment>
<dbReference type="Pfam" id="PF03713">
    <property type="entry name" value="DUF305"/>
    <property type="match status" value="1"/>
</dbReference>
<dbReference type="EMBL" id="BOOP01000024">
    <property type="protein sequence ID" value="GII40282.1"/>
    <property type="molecule type" value="Genomic_DNA"/>
</dbReference>
<organism evidence="3 4">
    <name type="scientific">Planotetraspora phitsanulokensis</name>
    <dbReference type="NCBI Taxonomy" id="575192"/>
    <lineage>
        <taxon>Bacteria</taxon>
        <taxon>Bacillati</taxon>
        <taxon>Actinomycetota</taxon>
        <taxon>Actinomycetes</taxon>
        <taxon>Streptosporangiales</taxon>
        <taxon>Streptosporangiaceae</taxon>
        <taxon>Planotetraspora</taxon>
    </lineage>
</organism>
<keyword evidence="4" id="KW-1185">Reference proteome</keyword>
<protein>
    <submittedName>
        <fullName evidence="3">Lipoprotein</fullName>
    </submittedName>
</protein>
<feature type="domain" description="DUF305" evidence="2">
    <location>
        <begin position="64"/>
        <end position="205"/>
    </location>
</feature>
<dbReference type="AlphaFoldDB" id="A0A8J3XG08"/>
<dbReference type="Proteomes" id="UP000622547">
    <property type="component" value="Unassembled WGS sequence"/>
</dbReference>
<accession>A0A8J3XG08</accession>
<reference evidence="3 4" key="1">
    <citation type="submission" date="2021-01" db="EMBL/GenBank/DDBJ databases">
        <title>Whole genome shotgun sequence of Planotetraspora phitsanulokensis NBRC 104273.</title>
        <authorList>
            <person name="Komaki H."/>
            <person name="Tamura T."/>
        </authorList>
    </citation>
    <scope>NUCLEOTIDE SEQUENCE [LARGE SCALE GENOMIC DNA]</scope>
    <source>
        <strain evidence="3 4">NBRC 104273</strain>
    </source>
</reference>
<evidence type="ECO:0000256" key="1">
    <source>
        <dbReference type="SAM" id="SignalP"/>
    </source>
</evidence>
<keyword evidence="3" id="KW-0449">Lipoprotein</keyword>
<dbReference type="PROSITE" id="PS51257">
    <property type="entry name" value="PROKAR_LIPOPROTEIN"/>
    <property type="match status" value="1"/>
</dbReference>
<name>A0A8J3XG08_9ACTN</name>
<dbReference type="Gene3D" id="1.20.1260.10">
    <property type="match status" value="1"/>
</dbReference>
<dbReference type="PANTHER" id="PTHR36933:SF1">
    <property type="entry name" value="SLL0788 PROTEIN"/>
    <property type="match status" value="1"/>
</dbReference>
<dbReference type="PANTHER" id="PTHR36933">
    <property type="entry name" value="SLL0788 PROTEIN"/>
    <property type="match status" value="1"/>
</dbReference>
<proteinExistence type="predicted"/>
<keyword evidence="1" id="KW-0732">Signal</keyword>